<reference evidence="2" key="1">
    <citation type="submission" date="2016-07" db="EMBL/GenBank/DDBJ databases">
        <authorList>
            <person name="Florea S."/>
            <person name="Webb J.S."/>
            <person name="Jaromczyk J."/>
            <person name="Schardl C.L."/>
        </authorList>
    </citation>
    <scope>NUCLEOTIDE SEQUENCE [LARGE SCALE GENOMIC DNA]</scope>
    <source>
        <strain evidence="2">1YdBTEX2</strain>
    </source>
</reference>
<dbReference type="EMBL" id="LT599583">
    <property type="protein sequence ID" value="SBW78657.1"/>
    <property type="molecule type" value="Genomic_DNA"/>
</dbReference>
<evidence type="ECO:0000313" key="2">
    <source>
        <dbReference type="Proteomes" id="UP000245431"/>
    </source>
</evidence>
<evidence type="ECO:0000313" key="1">
    <source>
        <dbReference type="EMBL" id="SBW78657.1"/>
    </source>
</evidence>
<dbReference type="AlphaFoldDB" id="A0A1D3JRD3"/>
<name>A0A1D3JRD3_PSEVE</name>
<accession>A0A1D3JRD3</accession>
<organism evidence="1 2">
    <name type="scientific">Pseudomonas veronii 1YdBTEX2</name>
    <dbReference type="NCBI Taxonomy" id="1295141"/>
    <lineage>
        <taxon>Bacteria</taxon>
        <taxon>Pseudomonadati</taxon>
        <taxon>Pseudomonadota</taxon>
        <taxon>Gammaproteobacteria</taxon>
        <taxon>Pseudomonadales</taxon>
        <taxon>Pseudomonadaceae</taxon>
        <taxon>Pseudomonas</taxon>
    </lineage>
</organism>
<proteinExistence type="predicted"/>
<gene>
    <name evidence="1" type="ORF">PVE_R1G0769</name>
</gene>
<sequence length="45" mass="5141">MLMLVSIEIRYFLVPPDSMTRDRSFSPPPHIEVELTPMILSPAGR</sequence>
<protein>
    <submittedName>
        <fullName evidence="1">Uncharacterized protein</fullName>
    </submittedName>
</protein>
<dbReference type="Proteomes" id="UP000245431">
    <property type="component" value="Chromosome PVE_r1"/>
</dbReference>